<dbReference type="GO" id="GO:0005929">
    <property type="term" value="C:cilium"/>
    <property type="evidence" value="ECO:0007669"/>
    <property type="project" value="TreeGrafter"/>
</dbReference>
<protein>
    <recommendedName>
        <fullName evidence="3">Tubby C-terminal domain-containing protein</fullName>
    </recommendedName>
</protein>
<reference evidence="4" key="1">
    <citation type="submission" date="2020-05" db="EMBL/GenBank/DDBJ databases">
        <title>Phylogenomic resolution of chytrid fungi.</title>
        <authorList>
            <person name="Stajich J.E."/>
            <person name="Amses K."/>
            <person name="Simmons R."/>
            <person name="Seto K."/>
            <person name="Myers J."/>
            <person name="Bonds A."/>
            <person name="Quandt C.A."/>
            <person name="Barry K."/>
            <person name="Liu P."/>
            <person name="Grigoriev I."/>
            <person name="Longcore J.E."/>
            <person name="James T.Y."/>
        </authorList>
    </citation>
    <scope>NUCLEOTIDE SEQUENCE</scope>
    <source>
        <strain evidence="4">PLAUS21</strain>
    </source>
</reference>
<sequence>MKSEASIEDQRIQVKLLKKELKAWEYKFQQEYGRKPDKQDIASIAEVGKSILMFAIRYKAYAKLKAFVDKQEESVKESKEKLYTPSASIVRTVEQPISPIQASPKQEQRGVTANIISKEYLISTLKQENTPAHADSTEEQKQENKEVPKFKVRKTNIGAGPVATADVGSNMSRFNKRVQQAEAVPESQVPQELPLPAYTKHSDSLTELNNPEVSEFFQRRQQLENIASPQKLAPIQQDTSVQKATATLDQPRLNPITTSVSAKVVRVGEPEMEVPPIIATPGEVRKASMKQQPPPEYEENEIPELTEKVPPLPRRSTTSKENEKPLWNEKPLEKQPNEGSGSIPTSDPASVVTSDEHLESPALATEQQVSSDDISPTNLAVGVEDVIEQQTNEPLVKNQIHDFINVPVKTLPSLIVHDLFQKVPKEGVLRCKLFRKKNILGQTNPTYILHNEQDNSILVSAKRMLLSKSVNYIISDSAEEISKDSIHYVAKLKANFKRTNFILTDVRKKELKELAIVIYSKNVLPRELQVGIKAMDIEHDAKFTTDISGDFKMNNEKKLLLLKNKAPRWNEATQSHCLNFGGRVTQPSIKNMQLISSVIGENYNVLQFGRCGPDYFSLDVRWPMSPIEAFGIALTTFDAYDSA</sequence>
<feature type="compositionally biased region" description="Basic and acidic residues" evidence="2">
    <location>
        <begin position="135"/>
        <end position="149"/>
    </location>
</feature>
<organism evidence="4 5">
    <name type="scientific">Boothiomyces macroporosus</name>
    <dbReference type="NCBI Taxonomy" id="261099"/>
    <lineage>
        <taxon>Eukaryota</taxon>
        <taxon>Fungi</taxon>
        <taxon>Fungi incertae sedis</taxon>
        <taxon>Chytridiomycota</taxon>
        <taxon>Chytridiomycota incertae sedis</taxon>
        <taxon>Chytridiomycetes</taxon>
        <taxon>Rhizophydiales</taxon>
        <taxon>Terramycetaceae</taxon>
        <taxon>Boothiomyces</taxon>
    </lineage>
</organism>
<dbReference type="Pfam" id="PF01167">
    <property type="entry name" value="Tub"/>
    <property type="match status" value="1"/>
</dbReference>
<evidence type="ECO:0000313" key="4">
    <source>
        <dbReference type="EMBL" id="KAJ3260830.1"/>
    </source>
</evidence>
<dbReference type="PRINTS" id="PR01573">
    <property type="entry name" value="SUPERTUBBY"/>
</dbReference>
<dbReference type="Gene3D" id="1.10.10.1460">
    <property type="match status" value="1"/>
</dbReference>
<feature type="region of interest" description="Disordered" evidence="2">
    <location>
        <begin position="228"/>
        <end position="252"/>
    </location>
</feature>
<dbReference type="PANTHER" id="PTHR16517:SF7">
    <property type="entry name" value="PROTEIN KING TUBBY"/>
    <property type="match status" value="1"/>
</dbReference>
<dbReference type="EMBL" id="JADGKB010000009">
    <property type="protein sequence ID" value="KAJ3260830.1"/>
    <property type="molecule type" value="Genomic_DNA"/>
</dbReference>
<feature type="domain" description="Tubby C-terminal" evidence="3">
    <location>
        <begin position="420"/>
        <end position="638"/>
    </location>
</feature>
<feature type="compositionally biased region" description="Polar residues" evidence="2">
    <location>
        <begin position="337"/>
        <end position="353"/>
    </location>
</feature>
<name>A0AAD5UKV0_9FUNG</name>
<gene>
    <name evidence="4" type="ORF">HK103_007393</name>
</gene>
<feature type="compositionally biased region" description="Polar residues" evidence="2">
    <location>
        <begin position="365"/>
        <end position="374"/>
    </location>
</feature>
<feature type="compositionally biased region" description="Basic and acidic residues" evidence="2">
    <location>
        <begin position="318"/>
        <end position="336"/>
    </location>
</feature>
<accession>A0AAD5UKV0</accession>
<dbReference type="GO" id="GO:0061512">
    <property type="term" value="P:protein localization to cilium"/>
    <property type="evidence" value="ECO:0007669"/>
    <property type="project" value="TreeGrafter"/>
</dbReference>
<evidence type="ECO:0000256" key="1">
    <source>
        <dbReference type="ARBA" id="ARBA00007129"/>
    </source>
</evidence>
<comment type="similarity">
    <text evidence="1">Belongs to the TUB family.</text>
</comment>
<feature type="compositionally biased region" description="Polar residues" evidence="2">
    <location>
        <begin position="236"/>
        <end position="248"/>
    </location>
</feature>
<dbReference type="AlphaFoldDB" id="A0AAD5UKV0"/>
<dbReference type="SUPFAM" id="SSF54518">
    <property type="entry name" value="Tubby C-terminal domain-like"/>
    <property type="match status" value="1"/>
</dbReference>
<proteinExistence type="inferred from homology"/>
<feature type="region of interest" description="Disordered" evidence="2">
    <location>
        <begin position="275"/>
        <end position="374"/>
    </location>
</feature>
<evidence type="ECO:0000259" key="3">
    <source>
        <dbReference type="Pfam" id="PF01167"/>
    </source>
</evidence>
<dbReference type="Proteomes" id="UP001210925">
    <property type="component" value="Unassembled WGS sequence"/>
</dbReference>
<dbReference type="Gene3D" id="3.20.90.10">
    <property type="entry name" value="Tubby Protein, Chain A"/>
    <property type="match status" value="1"/>
</dbReference>
<evidence type="ECO:0000313" key="5">
    <source>
        <dbReference type="Proteomes" id="UP001210925"/>
    </source>
</evidence>
<dbReference type="InterPro" id="IPR000007">
    <property type="entry name" value="Tubby_C"/>
</dbReference>
<evidence type="ECO:0000256" key="2">
    <source>
        <dbReference type="SAM" id="MobiDB-lite"/>
    </source>
</evidence>
<dbReference type="PANTHER" id="PTHR16517">
    <property type="entry name" value="TUBBY-RELATED"/>
    <property type="match status" value="1"/>
</dbReference>
<comment type="caution">
    <text evidence="4">The sequence shown here is derived from an EMBL/GenBank/DDBJ whole genome shotgun (WGS) entry which is preliminary data.</text>
</comment>
<keyword evidence="5" id="KW-1185">Reference proteome</keyword>
<feature type="region of interest" description="Disordered" evidence="2">
    <location>
        <begin position="127"/>
        <end position="149"/>
    </location>
</feature>
<dbReference type="InterPro" id="IPR025659">
    <property type="entry name" value="Tubby-like_C"/>
</dbReference>